<reference evidence="2" key="1">
    <citation type="submission" date="2022-10" db="EMBL/GenBank/DDBJ databases">
        <title>Determination and structural analysis of whole genome sequence of Sarocladium strictum F4-1.</title>
        <authorList>
            <person name="Hu L."/>
            <person name="Jiang Y."/>
        </authorList>
    </citation>
    <scope>NUCLEOTIDE SEQUENCE</scope>
    <source>
        <strain evidence="2">F4-1</strain>
    </source>
</reference>
<keyword evidence="3" id="KW-1185">Reference proteome</keyword>
<protein>
    <submittedName>
        <fullName evidence="2">Uncharacterized protein</fullName>
    </submittedName>
</protein>
<sequence length="327" mass="35836">MGLLLANKSRLLTKVPSRAWLHGRQHRSAPQPQVNGSPEDFEDNATQLSSAFVVNKKSKSAVQITRVCADKRRRGKKKRFLEQEASLTHSLVNGNGSRGGENVGESSSSAPDPRSTTAHAAAYRVPASAWICPVLKSLPCHTDLYLGTVDNYKACGINRAKVEKKHLEITTRTNKSVSTCLRARLGSSHQSFDTDPSFNIQENLKMCRSVIIVETYTDCGDSYTSSSTNTCPCSEVKTIRKSYNGSCGRPNCSRPPIHPDKIGREAQTVLWRLQPPTAVLTYQVLIASSSSSFPGLCSIRAPAPGICLLLIPHSQDMHIRKGEKSRF</sequence>
<organism evidence="2 3">
    <name type="scientific">Sarocladium strictum</name>
    <name type="common">Black bundle disease fungus</name>
    <name type="synonym">Acremonium strictum</name>
    <dbReference type="NCBI Taxonomy" id="5046"/>
    <lineage>
        <taxon>Eukaryota</taxon>
        <taxon>Fungi</taxon>
        <taxon>Dikarya</taxon>
        <taxon>Ascomycota</taxon>
        <taxon>Pezizomycotina</taxon>
        <taxon>Sordariomycetes</taxon>
        <taxon>Hypocreomycetidae</taxon>
        <taxon>Hypocreales</taxon>
        <taxon>Sarocladiaceae</taxon>
        <taxon>Sarocladium</taxon>
    </lineage>
</organism>
<comment type="caution">
    <text evidence="2">The sequence shown here is derived from an EMBL/GenBank/DDBJ whole genome shotgun (WGS) entry which is preliminary data.</text>
</comment>
<evidence type="ECO:0000313" key="2">
    <source>
        <dbReference type="EMBL" id="KAK0384118.1"/>
    </source>
</evidence>
<dbReference type="EMBL" id="JAPDFR010000008">
    <property type="protein sequence ID" value="KAK0384118.1"/>
    <property type="molecule type" value="Genomic_DNA"/>
</dbReference>
<dbReference type="Proteomes" id="UP001175261">
    <property type="component" value="Unassembled WGS sequence"/>
</dbReference>
<feature type="region of interest" description="Disordered" evidence="1">
    <location>
        <begin position="21"/>
        <end position="42"/>
    </location>
</feature>
<accession>A0AA39GCC9</accession>
<name>A0AA39GCC9_SARSR</name>
<feature type="region of interest" description="Disordered" evidence="1">
    <location>
        <begin position="78"/>
        <end position="117"/>
    </location>
</feature>
<proteinExistence type="predicted"/>
<feature type="compositionally biased region" description="Polar residues" evidence="1">
    <location>
        <begin position="104"/>
        <end position="117"/>
    </location>
</feature>
<evidence type="ECO:0000313" key="3">
    <source>
        <dbReference type="Proteomes" id="UP001175261"/>
    </source>
</evidence>
<evidence type="ECO:0000256" key="1">
    <source>
        <dbReference type="SAM" id="MobiDB-lite"/>
    </source>
</evidence>
<feature type="compositionally biased region" description="Polar residues" evidence="1">
    <location>
        <begin position="85"/>
        <end position="95"/>
    </location>
</feature>
<dbReference type="AlphaFoldDB" id="A0AA39GCC9"/>
<gene>
    <name evidence="2" type="ORF">NLU13_8207</name>
</gene>